<accession>A0A7V3J9F3</accession>
<protein>
    <recommendedName>
        <fullName evidence="4">Spore coat protein</fullName>
    </recommendedName>
</protein>
<dbReference type="InterPro" id="IPR014710">
    <property type="entry name" value="RmlC-like_jellyroll"/>
</dbReference>
<dbReference type="InterPro" id="IPR000888">
    <property type="entry name" value="RmlC-like"/>
</dbReference>
<reference evidence="3" key="1">
    <citation type="journal article" date="2020" name="mSystems">
        <title>Genome- and Community-Level Interaction Insights into Carbon Utilization and Element Cycling Functions of Hydrothermarchaeota in Hydrothermal Sediment.</title>
        <authorList>
            <person name="Zhou Z."/>
            <person name="Liu Y."/>
            <person name="Xu W."/>
            <person name="Pan J."/>
            <person name="Luo Z.H."/>
            <person name="Li M."/>
        </authorList>
    </citation>
    <scope>NUCLEOTIDE SEQUENCE [LARGE SCALE GENOMIC DNA]</scope>
    <source>
        <strain evidence="3">SpSt-757</strain>
    </source>
</reference>
<evidence type="ECO:0000256" key="2">
    <source>
        <dbReference type="PIRSR" id="PIRSR600888-3"/>
    </source>
</evidence>
<evidence type="ECO:0000256" key="1">
    <source>
        <dbReference type="PIRSR" id="PIRSR600888-1"/>
    </source>
</evidence>
<dbReference type="Gene3D" id="2.60.120.10">
    <property type="entry name" value="Jelly Rolls"/>
    <property type="match status" value="1"/>
</dbReference>
<evidence type="ECO:0000313" key="3">
    <source>
        <dbReference type="EMBL" id="HFZ08604.1"/>
    </source>
</evidence>
<dbReference type="GO" id="GO:0000271">
    <property type="term" value="P:polysaccharide biosynthetic process"/>
    <property type="evidence" value="ECO:0007669"/>
    <property type="project" value="TreeGrafter"/>
</dbReference>
<comment type="caution">
    <text evidence="3">The sequence shown here is derived from an EMBL/GenBank/DDBJ whole genome shotgun (WGS) entry which is preliminary data.</text>
</comment>
<dbReference type="SUPFAM" id="SSF51182">
    <property type="entry name" value="RmlC-like cupins"/>
    <property type="match status" value="1"/>
</dbReference>
<feature type="site" description="Participates in a stacking interaction with the thymidine ring of dTDP-4-oxo-6-deoxyglucose" evidence="2">
    <location>
        <position position="126"/>
    </location>
</feature>
<dbReference type="InterPro" id="IPR011051">
    <property type="entry name" value="RmlC_Cupin_sf"/>
</dbReference>
<feature type="active site" description="Proton acceptor" evidence="1">
    <location>
        <position position="52"/>
    </location>
</feature>
<organism evidence="3">
    <name type="scientific">candidate division CPR3 bacterium</name>
    <dbReference type="NCBI Taxonomy" id="2268181"/>
    <lineage>
        <taxon>Bacteria</taxon>
        <taxon>Bacteria division CPR3</taxon>
    </lineage>
</organism>
<dbReference type="AlphaFoldDB" id="A0A7V3J9F3"/>
<dbReference type="EMBL" id="DTGG01000019">
    <property type="protein sequence ID" value="HFZ08604.1"/>
    <property type="molecule type" value="Genomic_DNA"/>
</dbReference>
<dbReference type="GO" id="GO:0005829">
    <property type="term" value="C:cytosol"/>
    <property type="evidence" value="ECO:0007669"/>
    <property type="project" value="TreeGrafter"/>
</dbReference>
<gene>
    <name evidence="3" type="ORF">ENV41_00520</name>
</gene>
<evidence type="ECO:0008006" key="4">
    <source>
        <dbReference type="Google" id="ProtNLM"/>
    </source>
</evidence>
<feature type="active site" description="Proton donor" evidence="1">
    <location>
        <position position="120"/>
    </location>
</feature>
<name>A0A7V3J9F3_UNCC3</name>
<sequence length="152" mass="17468">MIEGVIFKELKTYLDERGYFREIIRKNDEIFKEGFGQWSVSCMYPGVIKAWHIHKKQTDWWYVQSGLIKVALYDARKDSPTHGQLQEILMGDNQTPIVLKVPPGVAHGCKCINGPALLFYVTLNVYDPDDEGRIKHDDPVIGYDWLKGAVIK</sequence>
<dbReference type="PANTHER" id="PTHR21047">
    <property type="entry name" value="DTDP-6-DEOXY-D-GLUCOSE-3,5 EPIMERASE"/>
    <property type="match status" value="1"/>
</dbReference>
<proteinExistence type="predicted"/>
<dbReference type="PANTHER" id="PTHR21047:SF2">
    <property type="entry name" value="THYMIDINE DIPHOSPHO-4-KETO-RHAMNOSE 3,5-EPIMERASE"/>
    <property type="match status" value="1"/>
</dbReference>
<dbReference type="Pfam" id="PF00908">
    <property type="entry name" value="dTDP_sugar_isom"/>
    <property type="match status" value="1"/>
</dbReference>
<dbReference type="GO" id="GO:0008830">
    <property type="term" value="F:dTDP-4-dehydrorhamnose 3,5-epimerase activity"/>
    <property type="evidence" value="ECO:0007669"/>
    <property type="project" value="InterPro"/>
</dbReference>